<proteinExistence type="predicted"/>
<dbReference type="Proteomes" id="UP000184550">
    <property type="component" value="Unassembled WGS sequence"/>
</dbReference>
<dbReference type="Pfam" id="PF20028">
    <property type="entry name" value="VMAP-C"/>
    <property type="match status" value="1"/>
</dbReference>
<reference evidence="3" key="1">
    <citation type="submission" date="2019-10" db="EMBL/GenBank/DDBJ databases">
        <authorList>
            <consortium name="Genoscope - CEA"/>
            <person name="William W."/>
        </authorList>
    </citation>
    <scope>NUCLEOTIDE SEQUENCE [LARGE SCALE GENOMIC DNA]</scope>
    <source>
        <strain evidence="3">BBR_PRJEB10992</strain>
    </source>
</reference>
<evidence type="ECO:0000313" key="3">
    <source>
        <dbReference type="EMBL" id="VXD14823.1"/>
    </source>
</evidence>
<name>A0A7Z9BPY4_9CYAN</name>
<gene>
    <name evidence="3" type="ORF">PL8927_320003</name>
</gene>
<comment type="caution">
    <text evidence="3">The sequence shown here is derived from an EMBL/GenBank/DDBJ whole genome shotgun (WGS) entry which is preliminary data.</text>
</comment>
<evidence type="ECO:0000259" key="2">
    <source>
        <dbReference type="Pfam" id="PF20028"/>
    </source>
</evidence>
<dbReference type="AlphaFoldDB" id="A0A7Z9BPY4"/>
<dbReference type="EMBL" id="CZCU02000105">
    <property type="protein sequence ID" value="VXD14823.1"/>
    <property type="molecule type" value="Genomic_DNA"/>
</dbReference>
<keyword evidence="4" id="KW-1185">Reference proteome</keyword>
<evidence type="ECO:0000256" key="1">
    <source>
        <dbReference type="SAM" id="SignalP"/>
    </source>
</evidence>
<evidence type="ECO:0000313" key="4">
    <source>
        <dbReference type="Proteomes" id="UP000184550"/>
    </source>
</evidence>
<accession>A0A7Z9BPY4</accession>
<feature type="signal peptide" evidence="1">
    <location>
        <begin position="1"/>
        <end position="24"/>
    </location>
</feature>
<feature type="domain" description="vWA-MoxR associated protein C-terminal" evidence="2">
    <location>
        <begin position="472"/>
        <end position="684"/>
    </location>
</feature>
<organism evidence="3 4">
    <name type="scientific">Planktothrix serta PCC 8927</name>
    <dbReference type="NCBI Taxonomy" id="671068"/>
    <lineage>
        <taxon>Bacteria</taxon>
        <taxon>Bacillati</taxon>
        <taxon>Cyanobacteriota</taxon>
        <taxon>Cyanophyceae</taxon>
        <taxon>Oscillatoriophycideae</taxon>
        <taxon>Oscillatoriales</taxon>
        <taxon>Microcoleaceae</taxon>
        <taxon>Planktothrix</taxon>
    </lineage>
</organism>
<keyword evidence="1" id="KW-0732">Signal</keyword>
<sequence>MCLRTLLRLGVFGGCCLLTTVVFPQMAPATTPPLFVEFSKMLGSIFGGNTANTLDLFIPERDSDVSLQNQHLTKAVGKAMAAVITLAGKKYSNQKKISKNLKKIAIKTRDNWHEIPKKIIPEQLKEDALHKVFITQEKDVKEKDIALEFEEWGEIFQKLKQISLTPEPVHDCYTLEGYSVFLGALAGKRDTNCQLSPEVDEYVINLLVTHFPIALRETLKEDFAKEGKAFAALTLKLLAGTKEKLDRLEATQTDHFKSVFQRFQKIEDKLNDSEEKQNKFFQEISQEITSGFAEVCNKLGVMETTITGLLKSLEESIFETASNVKKIILMLEKLPSEIKAVIEESFQKYLPPDRWLYQNSNDIERRLTKLEQDGKLHEFGNDLIQNQVLPEDISDELSDLLEIENKPIEKINKLLESYLIVTVEYGKSPEFFSLNAWLVIDDSVPRKDKPKFIPLIDIDKNKNLWGVVCQSKEIPKQLDNFIKKAVNDEHLLFRKKYQLTIEIFLPSDLMYMNINSWEIDHPNQLVQKIPLGAKYSMRLRLLERIQPKYQSERSDWLQNWDKVRNCLDKTPTPELFEHLQDTENLTPQQLEIKLQEKIGLKVTCCLNKQKVHRLFLCILFTKTPIVVWTRCEIDTHQVDEIDKILMSKPLKNLCKSVQQTRKEANAEKNEKHLGCHLSLLWDNPYRIPPDVMLDLRSPGQ</sequence>
<protein>
    <recommendedName>
        <fullName evidence="2">vWA-MoxR associated protein C-terminal domain-containing protein</fullName>
    </recommendedName>
</protein>
<dbReference type="InterPro" id="IPR045450">
    <property type="entry name" value="VMAP_C"/>
</dbReference>
<feature type="chain" id="PRO_5031486699" description="vWA-MoxR associated protein C-terminal domain-containing protein" evidence="1">
    <location>
        <begin position="25"/>
        <end position="700"/>
    </location>
</feature>